<evidence type="ECO:0000259" key="1">
    <source>
        <dbReference type="PROSITE" id="PS50181"/>
    </source>
</evidence>
<accession>A0AAD4GHK0</accession>
<dbReference type="SUPFAM" id="SSF50978">
    <property type="entry name" value="WD40 repeat-like"/>
    <property type="match status" value="1"/>
</dbReference>
<dbReference type="PROSITE" id="PS50181">
    <property type="entry name" value="FBOX"/>
    <property type="match status" value="1"/>
</dbReference>
<feature type="domain" description="F-box" evidence="1">
    <location>
        <begin position="1"/>
        <end position="45"/>
    </location>
</feature>
<name>A0AAD4GHK0_BOLED</name>
<dbReference type="SUPFAM" id="SSF81383">
    <property type="entry name" value="F-box domain"/>
    <property type="match status" value="1"/>
</dbReference>
<dbReference type="Gene3D" id="2.130.10.10">
    <property type="entry name" value="YVTN repeat-like/Quinoprotein amine dehydrogenase"/>
    <property type="match status" value="1"/>
</dbReference>
<dbReference type="InterPro" id="IPR036322">
    <property type="entry name" value="WD40_repeat_dom_sf"/>
</dbReference>
<comment type="caution">
    <text evidence="2">The sequence shown here is derived from an EMBL/GenBank/DDBJ whole genome shotgun (WGS) entry which is preliminary data.</text>
</comment>
<dbReference type="CDD" id="cd09917">
    <property type="entry name" value="F-box_SF"/>
    <property type="match status" value="1"/>
</dbReference>
<evidence type="ECO:0000313" key="2">
    <source>
        <dbReference type="EMBL" id="KAF8442939.1"/>
    </source>
</evidence>
<reference evidence="2" key="1">
    <citation type="submission" date="2019-10" db="EMBL/GenBank/DDBJ databases">
        <authorList>
            <consortium name="DOE Joint Genome Institute"/>
            <person name="Kuo A."/>
            <person name="Miyauchi S."/>
            <person name="Kiss E."/>
            <person name="Drula E."/>
            <person name="Kohler A."/>
            <person name="Sanchez-Garcia M."/>
            <person name="Andreopoulos B."/>
            <person name="Barry K.W."/>
            <person name="Bonito G."/>
            <person name="Buee M."/>
            <person name="Carver A."/>
            <person name="Chen C."/>
            <person name="Cichocki N."/>
            <person name="Clum A."/>
            <person name="Culley D."/>
            <person name="Crous P.W."/>
            <person name="Fauchery L."/>
            <person name="Girlanda M."/>
            <person name="Hayes R."/>
            <person name="Keri Z."/>
            <person name="LaButti K."/>
            <person name="Lipzen A."/>
            <person name="Lombard V."/>
            <person name="Magnuson J."/>
            <person name="Maillard F."/>
            <person name="Morin E."/>
            <person name="Murat C."/>
            <person name="Nolan M."/>
            <person name="Ohm R."/>
            <person name="Pangilinan J."/>
            <person name="Pereira M."/>
            <person name="Perotto S."/>
            <person name="Peter M."/>
            <person name="Riley R."/>
            <person name="Sitrit Y."/>
            <person name="Stielow B."/>
            <person name="Szollosi G."/>
            <person name="Zifcakova L."/>
            <person name="Stursova M."/>
            <person name="Spatafora J.W."/>
            <person name="Tedersoo L."/>
            <person name="Vaario L.-M."/>
            <person name="Yamada A."/>
            <person name="Yan M."/>
            <person name="Wang P."/>
            <person name="Xu J."/>
            <person name="Bruns T."/>
            <person name="Baldrian P."/>
            <person name="Vilgalys R."/>
            <person name="Henrissat B."/>
            <person name="Grigoriev I.V."/>
            <person name="Hibbett D."/>
            <person name="Nagy L.G."/>
            <person name="Martin F.M."/>
        </authorList>
    </citation>
    <scope>NUCLEOTIDE SEQUENCE</scope>
    <source>
        <strain evidence="2">BED1</strain>
    </source>
</reference>
<dbReference type="Pfam" id="PF00646">
    <property type="entry name" value="F-box"/>
    <property type="match status" value="1"/>
</dbReference>
<reference evidence="2" key="2">
    <citation type="journal article" date="2020" name="Nat. Commun.">
        <title>Large-scale genome sequencing of mycorrhizal fungi provides insights into the early evolution of symbiotic traits.</title>
        <authorList>
            <person name="Miyauchi S."/>
            <person name="Kiss E."/>
            <person name="Kuo A."/>
            <person name="Drula E."/>
            <person name="Kohler A."/>
            <person name="Sanchez-Garcia M."/>
            <person name="Morin E."/>
            <person name="Andreopoulos B."/>
            <person name="Barry K.W."/>
            <person name="Bonito G."/>
            <person name="Buee M."/>
            <person name="Carver A."/>
            <person name="Chen C."/>
            <person name="Cichocki N."/>
            <person name="Clum A."/>
            <person name="Culley D."/>
            <person name="Crous P.W."/>
            <person name="Fauchery L."/>
            <person name="Girlanda M."/>
            <person name="Hayes R.D."/>
            <person name="Keri Z."/>
            <person name="LaButti K."/>
            <person name="Lipzen A."/>
            <person name="Lombard V."/>
            <person name="Magnuson J."/>
            <person name="Maillard F."/>
            <person name="Murat C."/>
            <person name="Nolan M."/>
            <person name="Ohm R.A."/>
            <person name="Pangilinan J."/>
            <person name="Pereira M.F."/>
            <person name="Perotto S."/>
            <person name="Peter M."/>
            <person name="Pfister S."/>
            <person name="Riley R."/>
            <person name="Sitrit Y."/>
            <person name="Stielow J.B."/>
            <person name="Szollosi G."/>
            <person name="Zifcakova L."/>
            <person name="Stursova M."/>
            <person name="Spatafora J.W."/>
            <person name="Tedersoo L."/>
            <person name="Vaario L.M."/>
            <person name="Yamada A."/>
            <person name="Yan M."/>
            <person name="Wang P."/>
            <person name="Xu J."/>
            <person name="Bruns T."/>
            <person name="Baldrian P."/>
            <person name="Vilgalys R."/>
            <person name="Dunand C."/>
            <person name="Henrissat B."/>
            <person name="Grigoriev I.V."/>
            <person name="Hibbett D."/>
            <person name="Nagy L.G."/>
            <person name="Martin F.M."/>
        </authorList>
    </citation>
    <scope>NUCLEOTIDE SEQUENCE</scope>
    <source>
        <strain evidence="2">BED1</strain>
    </source>
</reference>
<sequence>MALNTDVLVLIIEHLDIDDLLRLAFTCRLFHLLVHNLGWSIFLRNNQRHSLTLQLSRSRWSPLAQARYNHLADRAWSRANFIARPLSNPWRGSLQPAIALSVPTLLVAAGRVLYSCAVRDTSDASPSRIVFDHSYSFNLGHDTIEPDITSIAFSLDTSQDPTVFLGFGDGSVEQVCLPPYHESHNRQHMDIERTPQTVLQHHGPNVIQSISCSSRMLLSLSQWGLAFLTNLVSDSLSSTSVNLGTRSWTSHLCMSSSSPYAVFGTTSSAPLSLYHIAPHGVSPTPSITLQSQKNRPSAVYGIACAPPSSPLGPSEQIIVSGWYDGSVRIYDLRVSHHSQHFPTLELLPVLTMRDPWSPEPIYAVSCGGGNASFVAAGTARHSVVAFWDVRQPSQGWSVHGPGNDSSPVYSVVLESSRLFGATQSRPFVYDFGPGVTRDTYPPITPTGSNVAGRRRITEDRLRLERNGIGYHVAKYSHRGTGLN</sequence>
<dbReference type="InterPro" id="IPR036047">
    <property type="entry name" value="F-box-like_dom_sf"/>
</dbReference>
<evidence type="ECO:0000313" key="3">
    <source>
        <dbReference type="Proteomes" id="UP001194468"/>
    </source>
</evidence>
<proteinExistence type="predicted"/>
<keyword evidence="3" id="KW-1185">Reference proteome</keyword>
<gene>
    <name evidence="2" type="ORF">L210DRAFT_960753</name>
</gene>
<dbReference type="AlphaFoldDB" id="A0AAD4GHK0"/>
<dbReference type="EMBL" id="WHUW01000008">
    <property type="protein sequence ID" value="KAF8442939.1"/>
    <property type="molecule type" value="Genomic_DNA"/>
</dbReference>
<dbReference type="InterPro" id="IPR001810">
    <property type="entry name" value="F-box_dom"/>
</dbReference>
<dbReference type="InterPro" id="IPR015943">
    <property type="entry name" value="WD40/YVTN_repeat-like_dom_sf"/>
</dbReference>
<protein>
    <recommendedName>
        <fullName evidence="1">F-box domain-containing protein</fullName>
    </recommendedName>
</protein>
<organism evidence="2 3">
    <name type="scientific">Boletus edulis BED1</name>
    <dbReference type="NCBI Taxonomy" id="1328754"/>
    <lineage>
        <taxon>Eukaryota</taxon>
        <taxon>Fungi</taxon>
        <taxon>Dikarya</taxon>
        <taxon>Basidiomycota</taxon>
        <taxon>Agaricomycotina</taxon>
        <taxon>Agaricomycetes</taxon>
        <taxon>Agaricomycetidae</taxon>
        <taxon>Boletales</taxon>
        <taxon>Boletineae</taxon>
        <taxon>Boletaceae</taxon>
        <taxon>Boletoideae</taxon>
        <taxon>Boletus</taxon>
    </lineage>
</organism>
<dbReference type="Proteomes" id="UP001194468">
    <property type="component" value="Unassembled WGS sequence"/>
</dbReference>